<gene>
    <name evidence="7" type="primary">mcp</name>
    <name evidence="7" type="ORF">JL2886_02230</name>
</gene>
<dbReference type="InterPro" id="IPR029151">
    <property type="entry name" value="Sensor-like_sf"/>
</dbReference>
<dbReference type="SMART" id="SM00304">
    <property type="entry name" value="HAMP"/>
    <property type="match status" value="2"/>
</dbReference>
<accession>A0A1B0ZSP1</accession>
<dbReference type="InterPro" id="IPR029150">
    <property type="entry name" value="dCache_3"/>
</dbReference>
<dbReference type="CDD" id="cd11386">
    <property type="entry name" value="MCP_signal"/>
    <property type="match status" value="1"/>
</dbReference>
<dbReference type="Pfam" id="PF14827">
    <property type="entry name" value="dCache_3"/>
    <property type="match status" value="1"/>
</dbReference>
<proteinExistence type="inferred from homology"/>
<name>A0A1B0ZSP1_9RHOB</name>
<keyword evidence="8" id="KW-1185">Reference proteome</keyword>
<organism evidence="7 8">
    <name type="scientific">Phaeobacter gallaeciensis</name>
    <dbReference type="NCBI Taxonomy" id="60890"/>
    <lineage>
        <taxon>Bacteria</taxon>
        <taxon>Pseudomonadati</taxon>
        <taxon>Pseudomonadota</taxon>
        <taxon>Alphaproteobacteria</taxon>
        <taxon>Rhodobacterales</taxon>
        <taxon>Roseobacteraceae</taxon>
        <taxon>Phaeobacter</taxon>
    </lineage>
</organism>
<comment type="subcellular location">
    <subcellularLocation>
        <location evidence="1">Membrane</location>
    </subcellularLocation>
</comment>
<dbReference type="InterPro" id="IPR003660">
    <property type="entry name" value="HAMP_dom"/>
</dbReference>
<protein>
    <submittedName>
        <fullName evidence="7">Chemotaxis protein</fullName>
    </submittedName>
</protein>
<dbReference type="Gene3D" id="3.30.450.20">
    <property type="entry name" value="PAS domain"/>
    <property type="match status" value="1"/>
</dbReference>
<dbReference type="Proteomes" id="UP000092565">
    <property type="component" value="Chromosome"/>
</dbReference>
<keyword evidence="4" id="KW-0807">Transducer</keyword>
<dbReference type="PANTHER" id="PTHR43531:SF11">
    <property type="entry name" value="METHYL-ACCEPTING CHEMOTAXIS PROTEIN 3"/>
    <property type="match status" value="1"/>
</dbReference>
<evidence type="ECO:0000313" key="7">
    <source>
        <dbReference type="EMBL" id="ANP37120.1"/>
    </source>
</evidence>
<dbReference type="EMBL" id="CP015124">
    <property type="protein sequence ID" value="ANP37120.1"/>
    <property type="molecule type" value="Genomic_DNA"/>
</dbReference>
<dbReference type="RefSeq" id="WP_165832687.1">
    <property type="nucleotide sequence ID" value="NZ_CP015124.1"/>
</dbReference>
<dbReference type="GO" id="GO:0016020">
    <property type="term" value="C:membrane"/>
    <property type="evidence" value="ECO:0007669"/>
    <property type="project" value="UniProtKB-SubCell"/>
</dbReference>
<keyword evidence="2" id="KW-0145">Chemotaxis</keyword>
<feature type="domain" description="HAMP" evidence="6">
    <location>
        <begin position="318"/>
        <end position="365"/>
    </location>
</feature>
<dbReference type="Pfam" id="PF00015">
    <property type="entry name" value="MCPsignal"/>
    <property type="match status" value="1"/>
</dbReference>
<dbReference type="PANTHER" id="PTHR43531">
    <property type="entry name" value="PROTEIN ICFG"/>
    <property type="match status" value="1"/>
</dbReference>
<evidence type="ECO:0000256" key="2">
    <source>
        <dbReference type="ARBA" id="ARBA00022500"/>
    </source>
</evidence>
<dbReference type="PROSITE" id="PS50111">
    <property type="entry name" value="CHEMOTAXIS_TRANSDUC_2"/>
    <property type="match status" value="1"/>
</dbReference>
<dbReference type="Gene3D" id="1.10.287.950">
    <property type="entry name" value="Methyl-accepting chemotaxis protein"/>
    <property type="match status" value="1"/>
</dbReference>
<dbReference type="PROSITE" id="PS50885">
    <property type="entry name" value="HAMP"/>
    <property type="match status" value="2"/>
</dbReference>
<reference evidence="7 8" key="1">
    <citation type="submission" date="2016-04" db="EMBL/GenBank/DDBJ databases">
        <authorList>
            <person name="Evans L.H."/>
            <person name="Alamgir A."/>
            <person name="Owens N."/>
            <person name="Weber N.D."/>
            <person name="Virtaneva K."/>
            <person name="Barbian K."/>
            <person name="Babar A."/>
            <person name="Rosenke K."/>
        </authorList>
    </citation>
    <scope>NUCLEOTIDE SEQUENCE [LARGE SCALE GENOMIC DNA]</scope>
    <source>
        <strain evidence="7 8">JL2886</strain>
    </source>
</reference>
<evidence type="ECO:0000313" key="8">
    <source>
        <dbReference type="Proteomes" id="UP000092565"/>
    </source>
</evidence>
<dbReference type="Pfam" id="PF00672">
    <property type="entry name" value="HAMP"/>
    <property type="match status" value="1"/>
</dbReference>
<feature type="domain" description="Methyl-accepting transducer" evidence="5">
    <location>
        <begin position="432"/>
        <end position="661"/>
    </location>
</feature>
<evidence type="ECO:0000259" key="6">
    <source>
        <dbReference type="PROSITE" id="PS50885"/>
    </source>
</evidence>
<dbReference type="SMART" id="SM00283">
    <property type="entry name" value="MA"/>
    <property type="match status" value="1"/>
</dbReference>
<feature type="domain" description="HAMP" evidence="6">
    <location>
        <begin position="375"/>
        <end position="427"/>
    </location>
</feature>
<comment type="similarity">
    <text evidence="3">Belongs to the methyl-accepting chemotaxis (MCP) protein family.</text>
</comment>
<dbReference type="Gene3D" id="6.10.340.10">
    <property type="match status" value="1"/>
</dbReference>
<dbReference type="SUPFAM" id="SSF58104">
    <property type="entry name" value="Methyl-accepting chemotaxis protein (MCP) signaling domain"/>
    <property type="match status" value="1"/>
</dbReference>
<evidence type="ECO:0000256" key="1">
    <source>
        <dbReference type="ARBA" id="ARBA00004370"/>
    </source>
</evidence>
<dbReference type="GO" id="GO:0007165">
    <property type="term" value="P:signal transduction"/>
    <property type="evidence" value="ECO:0007669"/>
    <property type="project" value="UniProtKB-KW"/>
</dbReference>
<dbReference type="FunFam" id="1.10.287.950:FF:000001">
    <property type="entry name" value="Methyl-accepting chemotaxis sensory transducer"/>
    <property type="match status" value="1"/>
</dbReference>
<sequence length="727" mass="76334">MSLRMRIVVALLVSSLVAIAIVTVPLFMGLGTVSDEGTLRELRQFEARVSSEIEGRQRLALTTAQTVAAMSDVQRAVAEQDRDTLDRIFAQNFKGLATSAGIAQFQFHTPEALSLFRVHKPEKFGDDLSGFRHSVVAANKTQAPVSGLERGRAGIGIRGIAPISHDGSHVGSVEIGLKFDSALVQSLTEGGDSALEIYLLPDSDISSFSSTGEEIRRLTGSYDGPALLDAAAIAGFVKGEAAETSDYDLGGHAYAGSPFEIRDFSGNLVAVGNALVPLDAITAITNTIRNTGIGAAIVAMVLAGAMALGLGKWLCGLLNRISNRMISLSEGNLNIEMTGLPDKGEIGDMARSLGVFHAALVRQREMEQTQKAHSENQAKVVASLGARLSELSGGDLTTRISDRFPEDYEQLRLDFNRTVENLNGTVTKVVESASSIRNGAAEISQSSDDLSHRTESQAATLEETAAALDELTASVKSAADGARSVENIMNEAKKEAENSGVVVQSAVSAMTEIEQSSTHIAQIISVIDDIAFQTNLLALNAGVEAARAGEAGRGFAVVASEVRALAQRSSDAAMEIKTLIGDSSRQVERGVDLVGKAGEALQNIVERVNHISGLVTDIAEGAVEQSTGLGEINTGVVQLDQVTQQNAAMVEEATAAGHMLNSDATKLAELVAHFKIAGGGNITAMPSTPEAAPSMPTAHGDADWDFSDATPAAATDGNAALDKWQDF</sequence>
<dbReference type="SUPFAM" id="SSF103190">
    <property type="entry name" value="Sensory domain-like"/>
    <property type="match status" value="1"/>
</dbReference>
<dbReference type="AlphaFoldDB" id="A0A1B0ZSP1"/>
<evidence type="ECO:0000256" key="4">
    <source>
        <dbReference type="PROSITE-ProRule" id="PRU00284"/>
    </source>
</evidence>
<evidence type="ECO:0000259" key="5">
    <source>
        <dbReference type="PROSITE" id="PS50111"/>
    </source>
</evidence>
<dbReference type="InterPro" id="IPR004089">
    <property type="entry name" value="MCPsignal_dom"/>
</dbReference>
<dbReference type="InterPro" id="IPR051310">
    <property type="entry name" value="MCP_chemotaxis"/>
</dbReference>
<evidence type="ECO:0000256" key="3">
    <source>
        <dbReference type="ARBA" id="ARBA00029447"/>
    </source>
</evidence>
<dbReference type="GO" id="GO:0006935">
    <property type="term" value="P:chemotaxis"/>
    <property type="evidence" value="ECO:0007669"/>
    <property type="project" value="UniProtKB-KW"/>
</dbReference>
<dbReference type="PATRIC" id="fig|60890.4.peg.2160"/>